<feature type="domain" description="POTRA" evidence="2">
    <location>
        <begin position="170"/>
        <end position="227"/>
    </location>
</feature>
<sequence>MAAPRAPEGAPAGRSRRRRRWGGDRGARAARRLALAAALWLILPGGAPAPPGAAPGGGQPEAPLVHRIRFEGVEQLSEKRLRGTMRLRQKAWWRPFQRSHFYGTDQLERDLERVLSLYRGEGFVLARIEGVAVRHLSRELVDLEVRVREGPRAYLRSVSVGDAPPEVEAEARGALEARPGQPLREAQLQLDELRLQRLCEEEGYALAEVTQEQRFRADSVDVVFWVAAGPRVRVGQIDI</sequence>
<feature type="domain" description="POTRA" evidence="2">
    <location>
        <begin position="64"/>
        <end position="150"/>
    </location>
</feature>
<reference evidence="3" key="1">
    <citation type="submission" date="2019-03" db="EMBL/GenBank/DDBJ databases">
        <title>Lake Tanganyika Metagenome-Assembled Genomes (MAGs).</title>
        <authorList>
            <person name="Tran P."/>
        </authorList>
    </citation>
    <scope>NUCLEOTIDE SEQUENCE</scope>
    <source>
        <strain evidence="3">M_DeepCast_400m_m2_100</strain>
    </source>
</reference>
<dbReference type="EMBL" id="VGIY01000573">
    <property type="protein sequence ID" value="MBM3318974.1"/>
    <property type="molecule type" value="Genomic_DNA"/>
</dbReference>
<dbReference type="Pfam" id="PF07244">
    <property type="entry name" value="POTRA"/>
    <property type="match status" value="2"/>
</dbReference>
<evidence type="ECO:0000259" key="2">
    <source>
        <dbReference type="Pfam" id="PF07244"/>
    </source>
</evidence>
<dbReference type="Proteomes" id="UP000748308">
    <property type="component" value="Unassembled WGS sequence"/>
</dbReference>
<name>A0A938BNG8_UNCEI</name>
<proteinExistence type="predicted"/>
<protein>
    <recommendedName>
        <fullName evidence="2">POTRA domain-containing protein</fullName>
    </recommendedName>
</protein>
<evidence type="ECO:0000313" key="3">
    <source>
        <dbReference type="EMBL" id="MBM3318974.1"/>
    </source>
</evidence>
<dbReference type="Gene3D" id="3.10.20.310">
    <property type="entry name" value="membrane protein fhac"/>
    <property type="match status" value="2"/>
</dbReference>
<evidence type="ECO:0000313" key="4">
    <source>
        <dbReference type="Proteomes" id="UP000748308"/>
    </source>
</evidence>
<evidence type="ECO:0000256" key="1">
    <source>
        <dbReference type="SAM" id="MobiDB-lite"/>
    </source>
</evidence>
<gene>
    <name evidence="3" type="ORF">FJY75_14100</name>
</gene>
<organism evidence="3 4">
    <name type="scientific">Eiseniibacteriota bacterium</name>
    <dbReference type="NCBI Taxonomy" id="2212470"/>
    <lineage>
        <taxon>Bacteria</taxon>
        <taxon>Candidatus Eiseniibacteriota</taxon>
    </lineage>
</organism>
<comment type="caution">
    <text evidence="3">The sequence shown here is derived from an EMBL/GenBank/DDBJ whole genome shotgun (WGS) entry which is preliminary data.</text>
</comment>
<accession>A0A938BNG8</accession>
<feature type="compositionally biased region" description="Low complexity" evidence="1">
    <location>
        <begin position="1"/>
        <end position="13"/>
    </location>
</feature>
<feature type="region of interest" description="Disordered" evidence="1">
    <location>
        <begin position="1"/>
        <end position="24"/>
    </location>
</feature>
<dbReference type="AlphaFoldDB" id="A0A938BNG8"/>
<dbReference type="GO" id="GO:0019867">
    <property type="term" value="C:outer membrane"/>
    <property type="evidence" value="ECO:0007669"/>
    <property type="project" value="InterPro"/>
</dbReference>
<feature type="non-terminal residue" evidence="3">
    <location>
        <position position="239"/>
    </location>
</feature>
<dbReference type="InterPro" id="IPR010827">
    <property type="entry name" value="BamA/TamA_POTRA"/>
</dbReference>